<comment type="caution">
    <text evidence="2">The sequence shown here is derived from an EMBL/GenBank/DDBJ whole genome shotgun (WGS) entry which is preliminary data.</text>
</comment>
<evidence type="ECO:0000313" key="2">
    <source>
        <dbReference type="EMBL" id="PNZ29914.1"/>
    </source>
</evidence>
<accession>A0A2K3YX87</accession>
<dbReference type="Gene3D" id="2.60.40.3350">
    <property type="match status" value="1"/>
</dbReference>
<dbReference type="EMBL" id="PPRF01000010">
    <property type="protein sequence ID" value="PNZ29914.1"/>
    <property type="molecule type" value="Genomic_DNA"/>
</dbReference>
<sequence>MNYDARPNKKVELTLETTAFKQSRSDLNVAFSTADRDTGIFEFTATQGNKPLFIGNDNAVTSIIFVHSNGHKIKMPLEITDAMNGKLSVFVPNDILKTPGKVTAQVYIARRSKTDTQAVVAERIFSFVIEKSLAWQFDAETKLNYIIEFDELESQLKQRAFAIEQAMQNAEDYVGLINKAKDDGLSDIQILKSETMKDIKSLSTTKLDELSQSASRYAAELTEIRNSINSKIDGFHDGIDENGAITSSDASNWQKAPITDENGYSITIELIDFLNIGNTITKSGFYYAQNVENAPSSDIKTGYIFANFRSDSSGQLVFSPTDSKKLYSVQKVNGIWSSLKDLTFNMETENGAQSKADEAYENAISYFNEKTATNFKTLWKGSVKEQEGVINLSEAFDNYKMLVVVYATVGGIKNLTRLVPNLKTIVIHDFNLADSDAGMARFFESALDVVNTTQLKMRYNNTYLPEANSGTLNSKAIEIREIVGVY</sequence>
<evidence type="ECO:0000313" key="3">
    <source>
        <dbReference type="Proteomes" id="UP000242752"/>
    </source>
</evidence>
<reference evidence="2 3" key="1">
    <citation type="submission" date="2017-08" db="EMBL/GenBank/DDBJ databases">
        <title>Draft genome sequences of 64 type strains of genus Staph aureus.</title>
        <authorList>
            <person name="Cole K."/>
            <person name="Golubchik T."/>
            <person name="Russell J."/>
            <person name="Foster D."/>
            <person name="Llewelyn M."/>
            <person name="Wilson D."/>
            <person name="Crook D."/>
            <person name="Paul J."/>
        </authorList>
    </citation>
    <scope>NUCLEOTIDE SEQUENCE [LARGE SCALE GENOMIC DNA]</scope>
    <source>
        <strain evidence="2 3">DSM 21968</strain>
    </source>
</reference>
<gene>
    <name evidence="2" type="ORF">CD122_01195</name>
</gene>
<protein>
    <recommendedName>
        <fullName evidence="1">BppU N-terminal domain-containing protein</fullName>
    </recommendedName>
</protein>
<proteinExistence type="predicted"/>
<dbReference type="Pfam" id="PF10651">
    <property type="entry name" value="BppU_N"/>
    <property type="match status" value="1"/>
</dbReference>
<name>A0A2K3YX87_9STAP</name>
<dbReference type="AlphaFoldDB" id="A0A2K3YX87"/>
<organism evidence="2 3">
    <name type="scientific">Staphylococcus rostri</name>
    <dbReference type="NCBI Taxonomy" id="522262"/>
    <lineage>
        <taxon>Bacteria</taxon>
        <taxon>Bacillati</taxon>
        <taxon>Bacillota</taxon>
        <taxon>Bacilli</taxon>
        <taxon>Bacillales</taxon>
        <taxon>Staphylococcaceae</taxon>
        <taxon>Staphylococcus</taxon>
    </lineage>
</organism>
<feature type="domain" description="BppU N-terminal" evidence="1">
    <location>
        <begin position="9"/>
        <end position="158"/>
    </location>
</feature>
<dbReference type="OrthoDB" id="2413898at2"/>
<dbReference type="Proteomes" id="UP000242752">
    <property type="component" value="Unassembled WGS sequence"/>
</dbReference>
<evidence type="ECO:0000259" key="1">
    <source>
        <dbReference type="Pfam" id="PF10651"/>
    </source>
</evidence>
<keyword evidence="3" id="KW-1185">Reference proteome</keyword>
<dbReference type="RefSeq" id="WP_103357199.1">
    <property type="nucleotide sequence ID" value="NZ_PPRF01000010.1"/>
</dbReference>
<dbReference type="InterPro" id="IPR018913">
    <property type="entry name" value="BppU_N"/>
</dbReference>